<protein>
    <recommendedName>
        <fullName evidence="9">oligopeptidase A</fullName>
        <ecNumber evidence="9">3.4.24.70</ecNumber>
    </recommendedName>
</protein>
<dbReference type="InterPro" id="IPR024079">
    <property type="entry name" value="MetalloPept_cat_dom_sf"/>
</dbReference>
<dbReference type="EC" id="3.4.24.70" evidence="9"/>
<dbReference type="GO" id="GO:0004222">
    <property type="term" value="F:metalloendopeptidase activity"/>
    <property type="evidence" value="ECO:0007669"/>
    <property type="project" value="UniProtKB-EC"/>
</dbReference>
<dbReference type="InterPro" id="IPR034005">
    <property type="entry name" value="M3A_DCP"/>
</dbReference>
<evidence type="ECO:0000256" key="5">
    <source>
        <dbReference type="ARBA" id="ARBA00022801"/>
    </source>
</evidence>
<keyword evidence="3" id="KW-0645">Protease</keyword>
<dbReference type="Gene3D" id="3.40.390.10">
    <property type="entry name" value="Collagenase (Catalytic Domain)"/>
    <property type="match status" value="1"/>
</dbReference>
<evidence type="ECO:0000313" key="12">
    <source>
        <dbReference type="EMBL" id="OIR04046.1"/>
    </source>
</evidence>
<dbReference type="GO" id="GO:0006508">
    <property type="term" value="P:proteolysis"/>
    <property type="evidence" value="ECO:0007669"/>
    <property type="project" value="UniProtKB-KW"/>
</dbReference>
<dbReference type="EMBL" id="MLJW01000060">
    <property type="protein sequence ID" value="OIR04046.1"/>
    <property type="molecule type" value="Genomic_DNA"/>
</dbReference>
<dbReference type="PANTHER" id="PTHR43660">
    <property type="entry name" value="DIPEPTIDYL CARBOXYPEPTIDASE"/>
    <property type="match status" value="1"/>
</dbReference>
<dbReference type="InterPro" id="IPR024077">
    <property type="entry name" value="Neurolysin/TOP_dom2"/>
</dbReference>
<feature type="domain" description="Oligopeptidase A N-terminal" evidence="11">
    <location>
        <begin position="50"/>
        <end position="151"/>
    </location>
</feature>
<dbReference type="CDD" id="cd06456">
    <property type="entry name" value="M3A_DCP"/>
    <property type="match status" value="1"/>
</dbReference>
<gene>
    <name evidence="12" type="primary">prlC_3</name>
    <name evidence="12" type="ORF">GALL_137770</name>
</gene>
<evidence type="ECO:0000256" key="8">
    <source>
        <dbReference type="ARBA" id="ARBA00024603"/>
    </source>
</evidence>
<organism evidence="12">
    <name type="scientific">mine drainage metagenome</name>
    <dbReference type="NCBI Taxonomy" id="410659"/>
    <lineage>
        <taxon>unclassified sequences</taxon>
        <taxon>metagenomes</taxon>
        <taxon>ecological metagenomes</taxon>
    </lineage>
</organism>
<dbReference type="Pfam" id="PF01432">
    <property type="entry name" value="Peptidase_M3"/>
    <property type="match status" value="1"/>
</dbReference>
<dbReference type="Gene3D" id="1.10.1370.40">
    <property type="match status" value="1"/>
</dbReference>
<evidence type="ECO:0000256" key="1">
    <source>
        <dbReference type="ARBA" id="ARBA00001947"/>
    </source>
</evidence>
<comment type="similarity">
    <text evidence="2">Belongs to the peptidase M3 family.</text>
</comment>
<dbReference type="AlphaFoldDB" id="A0A1J5SVH6"/>
<evidence type="ECO:0000256" key="9">
    <source>
        <dbReference type="ARBA" id="ARBA00026100"/>
    </source>
</evidence>
<comment type="cofactor">
    <cofactor evidence="1">
        <name>Zn(2+)</name>
        <dbReference type="ChEBI" id="CHEBI:29105"/>
    </cofactor>
</comment>
<dbReference type="InterPro" id="IPR001567">
    <property type="entry name" value="Pept_M3A_M3B_dom"/>
</dbReference>
<name>A0A1J5SVH6_9ZZZZ</name>
<evidence type="ECO:0000259" key="10">
    <source>
        <dbReference type="Pfam" id="PF01432"/>
    </source>
</evidence>
<keyword evidence="7" id="KW-0482">Metalloprotease</keyword>
<keyword evidence="5 12" id="KW-0378">Hydrolase</keyword>
<dbReference type="InterPro" id="IPR045666">
    <property type="entry name" value="OpdA_N"/>
</dbReference>
<keyword evidence="6" id="KW-0862">Zinc</keyword>
<accession>A0A1J5SVH6</accession>
<evidence type="ECO:0000256" key="6">
    <source>
        <dbReference type="ARBA" id="ARBA00022833"/>
    </source>
</evidence>
<dbReference type="PANTHER" id="PTHR43660:SF1">
    <property type="entry name" value="DIPEPTIDYL CARBOXYPEPTIDASE"/>
    <property type="match status" value="1"/>
</dbReference>
<evidence type="ECO:0000256" key="3">
    <source>
        <dbReference type="ARBA" id="ARBA00022670"/>
    </source>
</evidence>
<dbReference type="InterPro" id="IPR045090">
    <property type="entry name" value="Pept_M3A_M3B"/>
</dbReference>
<evidence type="ECO:0000256" key="7">
    <source>
        <dbReference type="ARBA" id="ARBA00023049"/>
    </source>
</evidence>
<sequence>MSENPFLETAFELPWSRLTADQVRPGITEALARAQVEVDAIATLDLGAVTFENTFLALEHATETLGVAWGKVSNLQSVADSPALREAHNAMLPAVSAFYARIPLNAALWERLKAYSGSDDAKALTGVRRRFLEETLADFRQSGADLPADKRARLEEIQAELSQLTQRYSENVLDATNAWQLIVDDPARLAGIPERGREAARRAARQKGFGTDERPAWRFSLQAPSLEPLMTYGEDADLRRMAWQGTARVSGLAPYDNTPLIRRILALRAEKASILGYQNFGDLVTERRMAKSAGAALAFIEDIERGARAAFERECAELEAFKAAQTGAAPGRLAPWDLAFWAERLRKASYDFDDEALRPYFPMDRVISGLFELASRVFGLRITERAPGTVDVWHPEVRFYDVHDRQGRHIGSFYADWHPRESKRGGAWMNYLLTGGPTPDGGRAPHLGLICGNMTPPVDGKPALLSHREVETVFHEFGHLLHHLLGEVEIHSLNGVNVAWDFVELPSQIMENWCWERESLDLFARHHETGQPIPEELFSRMRAARQFRAGCATMRQIQFAKMDLLLHLRAGEFGAGDLEAAVRAAIADTIVPTEPPSPTIVRRFTHIFADPVGYASGYYSYKWAEVLEADAFTRFLNEGLFSERVGGEFVEHVLSKGNSEDPAVLFRRFMGRDPDPKALLVRAGLA</sequence>
<dbReference type="SUPFAM" id="SSF55486">
    <property type="entry name" value="Metalloproteases ('zincins'), catalytic domain"/>
    <property type="match status" value="1"/>
</dbReference>
<reference evidence="12" key="1">
    <citation type="submission" date="2016-10" db="EMBL/GenBank/DDBJ databases">
        <title>Sequence of Gallionella enrichment culture.</title>
        <authorList>
            <person name="Poehlein A."/>
            <person name="Muehling M."/>
            <person name="Daniel R."/>
        </authorList>
    </citation>
    <scope>NUCLEOTIDE SEQUENCE</scope>
</reference>
<comment type="caution">
    <text evidence="12">The sequence shown here is derived from an EMBL/GenBank/DDBJ whole genome shotgun (WGS) entry which is preliminary data.</text>
</comment>
<dbReference type="FunFam" id="3.40.390.10:FF:000009">
    <property type="entry name" value="Oligopeptidase A"/>
    <property type="match status" value="1"/>
</dbReference>
<dbReference type="GO" id="GO:0046872">
    <property type="term" value="F:metal ion binding"/>
    <property type="evidence" value="ECO:0007669"/>
    <property type="project" value="UniProtKB-KW"/>
</dbReference>
<dbReference type="Pfam" id="PF19310">
    <property type="entry name" value="TOP_N"/>
    <property type="match status" value="1"/>
</dbReference>
<evidence type="ECO:0000256" key="2">
    <source>
        <dbReference type="ARBA" id="ARBA00006040"/>
    </source>
</evidence>
<dbReference type="GO" id="GO:0005829">
    <property type="term" value="C:cytosol"/>
    <property type="evidence" value="ECO:0007669"/>
    <property type="project" value="UniProtKB-ARBA"/>
</dbReference>
<feature type="domain" description="Peptidase M3A/M3B catalytic" evidence="10">
    <location>
        <begin position="229"/>
        <end position="681"/>
    </location>
</feature>
<keyword evidence="4" id="KW-0479">Metal-binding</keyword>
<evidence type="ECO:0000256" key="4">
    <source>
        <dbReference type="ARBA" id="ARBA00022723"/>
    </source>
</evidence>
<proteinExistence type="inferred from homology"/>
<dbReference type="Gene3D" id="1.10.1370.10">
    <property type="entry name" value="Neurolysin, domain 3"/>
    <property type="match status" value="1"/>
</dbReference>
<comment type="catalytic activity">
    <reaction evidence="8">
        <text>Hydrolysis of oligopeptides, with broad specificity. Gly or Ala commonly occur as P1 or P1' residues, but more distant residues are also important, as is shown by the fact that Z-Gly-Pro-Gly-|-Gly-Pro-Ala is cleaved, but not Z-(Gly)(5).</text>
        <dbReference type="EC" id="3.4.24.70"/>
    </reaction>
</comment>
<evidence type="ECO:0000259" key="11">
    <source>
        <dbReference type="Pfam" id="PF19310"/>
    </source>
</evidence>